<name>A0A0E9PPD9_ANGAN</name>
<accession>A0A0E9PPD9</accession>
<reference evidence="1" key="2">
    <citation type="journal article" date="2015" name="Fish Shellfish Immunol.">
        <title>Early steps in the European eel (Anguilla anguilla)-Vibrio vulnificus interaction in the gills: Role of the RtxA13 toxin.</title>
        <authorList>
            <person name="Callol A."/>
            <person name="Pajuelo D."/>
            <person name="Ebbesson L."/>
            <person name="Teles M."/>
            <person name="MacKenzie S."/>
            <person name="Amaro C."/>
        </authorList>
    </citation>
    <scope>NUCLEOTIDE SEQUENCE</scope>
</reference>
<protein>
    <submittedName>
        <fullName evidence="1">Uncharacterized protein</fullName>
    </submittedName>
</protein>
<dbReference type="EMBL" id="GBXM01102415">
    <property type="protein sequence ID" value="JAH06162.1"/>
    <property type="molecule type" value="Transcribed_RNA"/>
</dbReference>
<evidence type="ECO:0000313" key="1">
    <source>
        <dbReference type="EMBL" id="JAH06162.1"/>
    </source>
</evidence>
<sequence>MNIYKYINI</sequence>
<organism evidence="1">
    <name type="scientific">Anguilla anguilla</name>
    <name type="common">European freshwater eel</name>
    <name type="synonym">Muraena anguilla</name>
    <dbReference type="NCBI Taxonomy" id="7936"/>
    <lineage>
        <taxon>Eukaryota</taxon>
        <taxon>Metazoa</taxon>
        <taxon>Chordata</taxon>
        <taxon>Craniata</taxon>
        <taxon>Vertebrata</taxon>
        <taxon>Euteleostomi</taxon>
        <taxon>Actinopterygii</taxon>
        <taxon>Neopterygii</taxon>
        <taxon>Teleostei</taxon>
        <taxon>Anguilliformes</taxon>
        <taxon>Anguillidae</taxon>
        <taxon>Anguilla</taxon>
    </lineage>
</organism>
<reference evidence="1" key="1">
    <citation type="submission" date="2014-11" db="EMBL/GenBank/DDBJ databases">
        <authorList>
            <person name="Amaro Gonzalez C."/>
        </authorList>
    </citation>
    <scope>NUCLEOTIDE SEQUENCE</scope>
</reference>
<proteinExistence type="predicted"/>